<dbReference type="AlphaFoldDB" id="A0AAD9NNK4"/>
<evidence type="ECO:0000313" key="5">
    <source>
        <dbReference type="Proteomes" id="UP001209878"/>
    </source>
</evidence>
<keyword evidence="1" id="KW-1015">Disulfide bond</keyword>
<dbReference type="InterPro" id="IPR000884">
    <property type="entry name" value="TSP1_rpt"/>
</dbReference>
<protein>
    <recommendedName>
        <fullName evidence="6">Ig-like domain-containing protein</fullName>
    </recommendedName>
</protein>
<sequence>MYVVVTEAKTTGPRCVKSCRGKRNGYYQSCRGCHVYITCSNGRTYDNRPCPARLVWDDRTKRCQYKSKTCAEYKGLPINGKWSEWRPWSKCSKSCGGGVHSRIRRCDDPKPENRGTPCRGVSRETAPCATWDCPDCRSDCPPGGKLSKDCAVCECSGAKLTGQVLNMAGDTIPLVGVGVYIVGREWHPSATTDLQGKFELKDLCIIGLKLTFKKTGFMSELPVYNAEHSNPIVIKMIKLERPTFTIEPQDSAGFVGDNVVLRCQATAVPAPSAYDWFKDDNLVKSDPAADESFISELELSPLKVSDAGLYGCRAVSRAGKKFSQFAVLTVNQGNPETGRRKRDADIDTCEATPKKGVNLYKLAETCTAKVNGKHVDQVDLGRCGAKACRNGENYAISRCCRPVQTANVLVTCAGYEFTLPVATVCGCSVCDAGGGIGVNGIVDTGLVNTVPQVDIFAGGRKYGLYNRRHFYFETTAEAGRVVFRVVPWRNFMPQVVSIDVASLGISEVYVQVNLVKRPRRVTINATIGGSVALVSEGQPSAGRVFIPPYATVDQYGMPVVGFIDVYISFADPRVPNGLSGAPGELTFLDEEGETRFLHSYGIMTLVVEQNYDEPVFLQGPLNVKLNARNLGLRRLRNGQANALLWTFDTKMGNWERLTTLKFPGRRQRNQATARPEFPAEYPIIKNIDEPLPVKDICEVSVYVYHDDDFVQPLPGELVVVLTSSRTGVITRSTGLTNEDGRACVAVPCGYKHTVTVGISSRDVIVVSRDHKLPPKFRFKNIKSYGVNFTSPSIDNLVNENGPIFPYRKCRNPIPKSRHYHFAMAVLNLRPAVQGQLAPVETRPGQALSWYQEPGTSDQKEACMVRLDVLTLDPQRTEVVGESRRNGIDGPFYGAYMARVSQALNPFSFVPLRGNYRACVQVRCPTSGDEPTTVNLQLSHPNRKSCVFKWTPLGATENVTTSNAGMSLMIPKESRENIGFYRARGPGNSAYRQVLNDCGRGGPYAALFDCAGGEVTHLGWG</sequence>
<dbReference type="InterPro" id="IPR036508">
    <property type="entry name" value="Chitin-bd_dom_sf"/>
</dbReference>
<accession>A0AAD9NNK4</accession>
<dbReference type="SUPFAM" id="SSF49464">
    <property type="entry name" value="Carboxypeptidase regulatory domain-like"/>
    <property type="match status" value="1"/>
</dbReference>
<dbReference type="PANTHER" id="PTHR15031:SF6">
    <property type="entry name" value="CARTILAGE INTERMEDIATE LAYER PROTEIN 1-LIKE ISOFORM X1"/>
    <property type="match status" value="1"/>
</dbReference>
<dbReference type="PROSITE" id="PS50940">
    <property type="entry name" value="CHIT_BIND_II"/>
    <property type="match status" value="1"/>
</dbReference>
<feature type="domain" description="Ig-like" evidence="2">
    <location>
        <begin position="242"/>
        <end position="323"/>
    </location>
</feature>
<dbReference type="SUPFAM" id="SSF48726">
    <property type="entry name" value="Immunoglobulin"/>
    <property type="match status" value="1"/>
</dbReference>
<evidence type="ECO:0008006" key="6">
    <source>
        <dbReference type="Google" id="ProtNLM"/>
    </source>
</evidence>
<dbReference type="SUPFAM" id="SSF57625">
    <property type="entry name" value="Invertebrate chitin-binding proteins"/>
    <property type="match status" value="1"/>
</dbReference>
<dbReference type="InterPro" id="IPR036383">
    <property type="entry name" value="TSP1_rpt_sf"/>
</dbReference>
<dbReference type="Proteomes" id="UP001209878">
    <property type="component" value="Unassembled WGS sequence"/>
</dbReference>
<dbReference type="EMBL" id="JAODUO010000855">
    <property type="protein sequence ID" value="KAK2173694.1"/>
    <property type="molecule type" value="Genomic_DNA"/>
</dbReference>
<dbReference type="GO" id="GO:0005576">
    <property type="term" value="C:extracellular region"/>
    <property type="evidence" value="ECO:0007669"/>
    <property type="project" value="InterPro"/>
</dbReference>
<dbReference type="Pfam" id="PF01607">
    <property type="entry name" value="CBM_14"/>
    <property type="match status" value="1"/>
</dbReference>
<dbReference type="InterPro" id="IPR003598">
    <property type="entry name" value="Ig_sub2"/>
</dbReference>
<evidence type="ECO:0000259" key="3">
    <source>
        <dbReference type="PROSITE" id="PS50940"/>
    </source>
</evidence>
<organism evidence="4 5">
    <name type="scientific">Ridgeia piscesae</name>
    <name type="common">Tubeworm</name>
    <dbReference type="NCBI Taxonomy" id="27915"/>
    <lineage>
        <taxon>Eukaryota</taxon>
        <taxon>Metazoa</taxon>
        <taxon>Spiralia</taxon>
        <taxon>Lophotrochozoa</taxon>
        <taxon>Annelida</taxon>
        <taxon>Polychaeta</taxon>
        <taxon>Sedentaria</taxon>
        <taxon>Canalipalpata</taxon>
        <taxon>Sabellida</taxon>
        <taxon>Siboglinidae</taxon>
        <taxon>Ridgeia</taxon>
    </lineage>
</organism>
<dbReference type="InterPro" id="IPR036179">
    <property type="entry name" value="Ig-like_dom_sf"/>
</dbReference>
<dbReference type="GO" id="GO:0008061">
    <property type="term" value="F:chitin binding"/>
    <property type="evidence" value="ECO:0007669"/>
    <property type="project" value="InterPro"/>
</dbReference>
<evidence type="ECO:0000313" key="4">
    <source>
        <dbReference type="EMBL" id="KAK2173694.1"/>
    </source>
</evidence>
<dbReference type="PANTHER" id="PTHR15031">
    <property type="entry name" value="CARTILAGE INTERMEDIATE LAYER PROTEIN CLIP"/>
    <property type="match status" value="1"/>
</dbReference>
<dbReference type="Pfam" id="PF13927">
    <property type="entry name" value="Ig_3"/>
    <property type="match status" value="1"/>
</dbReference>
<dbReference type="Pfam" id="PF00090">
    <property type="entry name" value="TSP_1"/>
    <property type="match status" value="1"/>
</dbReference>
<dbReference type="SUPFAM" id="SSF82895">
    <property type="entry name" value="TSP-1 type 1 repeat"/>
    <property type="match status" value="1"/>
</dbReference>
<dbReference type="InterPro" id="IPR008969">
    <property type="entry name" value="CarboxyPept-like_regulatory"/>
</dbReference>
<feature type="domain" description="Chitin-binding type-2" evidence="3">
    <location>
        <begin position="16"/>
        <end position="72"/>
    </location>
</feature>
<name>A0AAD9NNK4_RIDPI</name>
<dbReference type="InterPro" id="IPR039675">
    <property type="entry name" value="CILP1/CILP2"/>
</dbReference>
<comment type="caution">
    <text evidence="4">The sequence shown here is derived from an EMBL/GenBank/DDBJ whole genome shotgun (WGS) entry which is preliminary data.</text>
</comment>
<dbReference type="Gene3D" id="2.60.40.10">
    <property type="entry name" value="Immunoglobulins"/>
    <property type="match status" value="1"/>
</dbReference>
<evidence type="ECO:0000256" key="1">
    <source>
        <dbReference type="ARBA" id="ARBA00023157"/>
    </source>
</evidence>
<dbReference type="SMART" id="SM00209">
    <property type="entry name" value="TSP1"/>
    <property type="match status" value="1"/>
</dbReference>
<gene>
    <name evidence="4" type="ORF">NP493_856g01023</name>
</gene>
<dbReference type="InterPro" id="IPR013783">
    <property type="entry name" value="Ig-like_fold"/>
</dbReference>
<keyword evidence="5" id="KW-1185">Reference proteome</keyword>
<dbReference type="InterPro" id="IPR003599">
    <property type="entry name" value="Ig_sub"/>
</dbReference>
<proteinExistence type="predicted"/>
<dbReference type="InterPro" id="IPR007110">
    <property type="entry name" value="Ig-like_dom"/>
</dbReference>
<dbReference type="Gene3D" id="3.20.20.80">
    <property type="entry name" value="Glycosidases"/>
    <property type="match status" value="1"/>
</dbReference>
<dbReference type="FunFam" id="2.20.100.10:FF:000001">
    <property type="entry name" value="semaphorin-5A isoform X1"/>
    <property type="match status" value="1"/>
</dbReference>
<dbReference type="SMART" id="SM00408">
    <property type="entry name" value="IGc2"/>
    <property type="match status" value="1"/>
</dbReference>
<dbReference type="Gene3D" id="2.20.100.10">
    <property type="entry name" value="Thrombospondin type-1 (TSP1) repeat"/>
    <property type="match status" value="1"/>
</dbReference>
<evidence type="ECO:0000259" key="2">
    <source>
        <dbReference type="PROSITE" id="PS50835"/>
    </source>
</evidence>
<dbReference type="SMART" id="SM00409">
    <property type="entry name" value="IG"/>
    <property type="match status" value="1"/>
</dbReference>
<reference evidence="4" key="1">
    <citation type="journal article" date="2023" name="Mol. Biol. Evol.">
        <title>Third-Generation Sequencing Reveals the Adaptive Role of the Epigenome in Three Deep-Sea Polychaetes.</title>
        <authorList>
            <person name="Perez M."/>
            <person name="Aroh O."/>
            <person name="Sun Y."/>
            <person name="Lan Y."/>
            <person name="Juniper S.K."/>
            <person name="Young C.R."/>
            <person name="Angers B."/>
            <person name="Qian P.Y."/>
        </authorList>
    </citation>
    <scope>NUCLEOTIDE SEQUENCE</scope>
    <source>
        <strain evidence="4">R07B-5</strain>
    </source>
</reference>
<dbReference type="PROSITE" id="PS50835">
    <property type="entry name" value="IG_LIKE"/>
    <property type="match status" value="1"/>
</dbReference>
<dbReference type="PROSITE" id="PS50092">
    <property type="entry name" value="TSP1"/>
    <property type="match status" value="1"/>
</dbReference>
<dbReference type="InterPro" id="IPR002557">
    <property type="entry name" value="Chitin-bd_dom"/>
</dbReference>